<comment type="caution">
    <text evidence="4">The sequence shown here is derived from an EMBL/GenBank/DDBJ whole genome shotgun (WGS) entry which is preliminary data.</text>
</comment>
<dbReference type="InterPro" id="IPR009057">
    <property type="entry name" value="Homeodomain-like_sf"/>
</dbReference>
<feature type="DNA-binding region" description="H-T-H motif" evidence="2">
    <location>
        <begin position="34"/>
        <end position="53"/>
    </location>
</feature>
<dbReference type="PANTHER" id="PTHR43479">
    <property type="entry name" value="ACREF/ENVCD OPERON REPRESSOR-RELATED"/>
    <property type="match status" value="1"/>
</dbReference>
<protein>
    <submittedName>
        <fullName evidence="4">TetR/AcrR family transcriptional regulator</fullName>
    </submittedName>
</protein>
<dbReference type="Proteomes" id="UP000279336">
    <property type="component" value="Unassembled WGS sequence"/>
</dbReference>
<evidence type="ECO:0000256" key="2">
    <source>
        <dbReference type="PROSITE-ProRule" id="PRU00335"/>
    </source>
</evidence>
<name>A0A8B3FQG1_9ACTN</name>
<dbReference type="Pfam" id="PF00440">
    <property type="entry name" value="TetR_N"/>
    <property type="match status" value="1"/>
</dbReference>
<reference evidence="4 5" key="1">
    <citation type="submission" date="2018-10" db="EMBL/GenBank/DDBJ databases">
        <title>Propionibacterium australiense Genome Sequencing and Assembly.</title>
        <authorList>
            <person name="Bernier A.-M."/>
            <person name="Bernard K."/>
        </authorList>
    </citation>
    <scope>NUCLEOTIDE SEQUENCE [LARGE SCALE GENOMIC DNA]</scope>
    <source>
        <strain evidence="4 5">NML98A078</strain>
    </source>
</reference>
<dbReference type="SUPFAM" id="SSF46689">
    <property type="entry name" value="Homeodomain-like"/>
    <property type="match status" value="1"/>
</dbReference>
<keyword evidence="1 2" id="KW-0238">DNA-binding</keyword>
<dbReference type="OrthoDB" id="8701707at2"/>
<dbReference type="EMBL" id="RCIW01000007">
    <property type="protein sequence ID" value="RLP10731.1"/>
    <property type="molecule type" value="Genomic_DNA"/>
</dbReference>
<dbReference type="PROSITE" id="PS50977">
    <property type="entry name" value="HTH_TETR_2"/>
    <property type="match status" value="1"/>
</dbReference>
<evidence type="ECO:0000313" key="5">
    <source>
        <dbReference type="Proteomes" id="UP000279336"/>
    </source>
</evidence>
<accession>A0A8B3FQG1</accession>
<dbReference type="InterPro" id="IPR050624">
    <property type="entry name" value="HTH-type_Tx_Regulator"/>
</dbReference>
<dbReference type="RefSeq" id="WP_121588089.1">
    <property type="nucleotide sequence ID" value="NZ_RCIW01000007.1"/>
</dbReference>
<dbReference type="InterPro" id="IPR001647">
    <property type="entry name" value="HTH_TetR"/>
</dbReference>
<feature type="domain" description="HTH tetR-type" evidence="3">
    <location>
        <begin position="11"/>
        <end position="71"/>
    </location>
</feature>
<evidence type="ECO:0000259" key="3">
    <source>
        <dbReference type="PROSITE" id="PS50977"/>
    </source>
</evidence>
<sequence>MRERPKDLRVVKTIDAIRSAFRRMVIEKGFAAITVKELCERARINKKTFYRYYPAIEYLLAEVQAQYSKPYVERIEGLSFPRDTEAITRAFLEFSVAQDEFYEAITVAGPHDAIREQMVTEVEQAGGLSGSAVPDGWDEGEWGLYLAHVTSAPLRIYQAWIEGGKAVAPQRMVETGVALVVRGARALEGGVHRNTHITPGSGLCAG</sequence>
<dbReference type="AlphaFoldDB" id="A0A8B3FQG1"/>
<dbReference type="PANTHER" id="PTHR43479:SF11">
    <property type="entry name" value="ACREF_ENVCD OPERON REPRESSOR-RELATED"/>
    <property type="match status" value="1"/>
</dbReference>
<evidence type="ECO:0000313" key="4">
    <source>
        <dbReference type="EMBL" id="RLP10731.1"/>
    </source>
</evidence>
<dbReference type="Gene3D" id="1.10.357.10">
    <property type="entry name" value="Tetracycline Repressor, domain 2"/>
    <property type="match status" value="1"/>
</dbReference>
<evidence type="ECO:0000256" key="1">
    <source>
        <dbReference type="ARBA" id="ARBA00023125"/>
    </source>
</evidence>
<proteinExistence type="predicted"/>
<organism evidence="4 5">
    <name type="scientific">Propionibacterium australiense</name>
    <dbReference type="NCBI Taxonomy" id="119981"/>
    <lineage>
        <taxon>Bacteria</taxon>
        <taxon>Bacillati</taxon>
        <taxon>Actinomycetota</taxon>
        <taxon>Actinomycetes</taxon>
        <taxon>Propionibacteriales</taxon>
        <taxon>Propionibacteriaceae</taxon>
        <taxon>Propionibacterium</taxon>
    </lineage>
</organism>
<gene>
    <name evidence="4" type="ORF">D7U36_05440</name>
</gene>
<dbReference type="GO" id="GO:0003677">
    <property type="term" value="F:DNA binding"/>
    <property type="evidence" value="ECO:0007669"/>
    <property type="project" value="UniProtKB-UniRule"/>
</dbReference>